<dbReference type="SUPFAM" id="SSF46689">
    <property type="entry name" value="Homeodomain-like"/>
    <property type="match status" value="1"/>
</dbReference>
<evidence type="ECO:0000313" key="8">
    <source>
        <dbReference type="EMBL" id="PON24925.1"/>
    </source>
</evidence>
<dbReference type="PROSITE" id="PS50071">
    <property type="entry name" value="HOMEOBOX_2"/>
    <property type="match status" value="1"/>
</dbReference>
<feature type="domain" description="C2H2-type" evidence="7">
    <location>
        <begin position="351"/>
        <end position="379"/>
    </location>
</feature>
<dbReference type="GO" id="GO:0005634">
    <property type="term" value="C:nucleus"/>
    <property type="evidence" value="ECO:0007669"/>
    <property type="project" value="UniProtKB-SubCell"/>
</dbReference>
<name>A0A2P4ZL05_9HYPO</name>
<comment type="caution">
    <text evidence="8">The sequence shown here is derived from an EMBL/GenBank/DDBJ whole genome shotgun (WGS) entry which is preliminary data.</text>
</comment>
<dbReference type="InterPro" id="IPR050224">
    <property type="entry name" value="TALE_homeobox"/>
</dbReference>
<dbReference type="Gene3D" id="1.10.10.60">
    <property type="entry name" value="Homeodomain-like"/>
    <property type="match status" value="1"/>
</dbReference>
<organism evidence="8 9">
    <name type="scientific">Trichoderma gamsii</name>
    <dbReference type="NCBI Taxonomy" id="398673"/>
    <lineage>
        <taxon>Eukaryota</taxon>
        <taxon>Fungi</taxon>
        <taxon>Dikarya</taxon>
        <taxon>Ascomycota</taxon>
        <taxon>Pezizomycotina</taxon>
        <taxon>Sordariomycetes</taxon>
        <taxon>Hypocreomycetidae</taxon>
        <taxon>Hypocreales</taxon>
        <taxon>Hypocreaceae</taxon>
        <taxon>Trichoderma</taxon>
    </lineage>
</organism>
<dbReference type="InterPro" id="IPR008422">
    <property type="entry name" value="KN_HD"/>
</dbReference>
<dbReference type="GeneID" id="36347614"/>
<keyword evidence="2 5" id="KW-0371">Homeobox</keyword>
<protein>
    <submittedName>
        <fullName evidence="8">Homeobox and C2H2 transcription factor</fullName>
    </submittedName>
</protein>
<reference evidence="8 9" key="1">
    <citation type="journal article" date="2016" name="Genome Announc.">
        <title>Draft Whole-Genome Sequence of Trichoderma gamsii T6085, a Promising Biocontrol Agent of Fusarium Head Blight on Wheat.</title>
        <authorList>
            <person name="Baroncelli R."/>
            <person name="Zapparata A."/>
            <person name="Piaggeschi G."/>
            <person name="Sarrocco S."/>
            <person name="Vannacci G."/>
        </authorList>
    </citation>
    <scope>NUCLEOTIDE SEQUENCE [LARGE SCALE GENOMIC DNA]</scope>
    <source>
        <strain evidence="8 9">T6085</strain>
    </source>
</reference>
<keyword evidence="9" id="KW-1185">Reference proteome</keyword>
<dbReference type="InterPro" id="IPR001356">
    <property type="entry name" value="HD"/>
</dbReference>
<proteinExistence type="predicted"/>
<gene>
    <name evidence="8" type="ORF">TGAM01_v206006</name>
</gene>
<evidence type="ECO:0000259" key="7">
    <source>
        <dbReference type="PROSITE" id="PS50157"/>
    </source>
</evidence>
<keyword evidence="1 5" id="KW-0238">DNA-binding</keyword>
<dbReference type="PROSITE" id="PS50157">
    <property type="entry name" value="ZINC_FINGER_C2H2_2"/>
    <property type="match status" value="1"/>
</dbReference>
<keyword evidence="4" id="KW-0863">Zinc-finger</keyword>
<dbReference type="STRING" id="398673.A0A2P4ZL05"/>
<dbReference type="GO" id="GO:0008270">
    <property type="term" value="F:zinc ion binding"/>
    <property type="evidence" value="ECO:0007669"/>
    <property type="project" value="UniProtKB-KW"/>
</dbReference>
<dbReference type="CDD" id="cd00086">
    <property type="entry name" value="homeodomain"/>
    <property type="match status" value="1"/>
</dbReference>
<evidence type="ECO:0000256" key="4">
    <source>
        <dbReference type="PROSITE-ProRule" id="PRU00042"/>
    </source>
</evidence>
<dbReference type="AlphaFoldDB" id="A0A2P4ZL05"/>
<feature type="domain" description="Homeobox" evidence="6">
    <location>
        <begin position="146"/>
        <end position="209"/>
    </location>
</feature>
<accession>A0A2P4ZL05</accession>
<dbReference type="InterPro" id="IPR009057">
    <property type="entry name" value="Homeodomain-like_sf"/>
</dbReference>
<evidence type="ECO:0000313" key="9">
    <source>
        <dbReference type="Proteomes" id="UP000054821"/>
    </source>
</evidence>
<dbReference type="GO" id="GO:0006355">
    <property type="term" value="P:regulation of DNA-templated transcription"/>
    <property type="evidence" value="ECO:0007669"/>
    <property type="project" value="InterPro"/>
</dbReference>
<comment type="subcellular location">
    <subcellularLocation>
        <location evidence="5">Nucleus</location>
    </subcellularLocation>
</comment>
<keyword evidence="4" id="KW-0862">Zinc</keyword>
<dbReference type="SMART" id="SM00389">
    <property type="entry name" value="HOX"/>
    <property type="match status" value="1"/>
</dbReference>
<dbReference type="EMBL" id="JPDN02000020">
    <property type="protein sequence ID" value="PON24925.1"/>
    <property type="molecule type" value="Genomic_DNA"/>
</dbReference>
<dbReference type="GO" id="GO:0003677">
    <property type="term" value="F:DNA binding"/>
    <property type="evidence" value="ECO:0007669"/>
    <property type="project" value="UniProtKB-UniRule"/>
</dbReference>
<dbReference type="PROSITE" id="PS00028">
    <property type="entry name" value="ZINC_FINGER_C2H2_1"/>
    <property type="match status" value="1"/>
</dbReference>
<evidence type="ECO:0000256" key="3">
    <source>
        <dbReference type="ARBA" id="ARBA00023242"/>
    </source>
</evidence>
<dbReference type="Proteomes" id="UP000054821">
    <property type="component" value="Unassembled WGS sequence"/>
</dbReference>
<dbReference type="InterPro" id="IPR013087">
    <property type="entry name" value="Znf_C2H2_type"/>
</dbReference>
<dbReference type="RefSeq" id="XP_024405433.1">
    <property type="nucleotide sequence ID" value="XM_024549771.1"/>
</dbReference>
<evidence type="ECO:0000256" key="1">
    <source>
        <dbReference type="ARBA" id="ARBA00023125"/>
    </source>
</evidence>
<sequence length="841" mass="94900">MDPTEQPEAWAILDDWPNLFDTDSLLTSPYVESINTLPIAETSMPRAVRGVDNAFPPAAATHAPLSQQHSAALAPSSNDIDNPFFSSRVATIWDGLEQINSLTIGGLSQLPTYPHTETGVPSTKSDQAPGNINDCSNQLTLDCHQPTPSKVGKRFSSRLNKILKTWLADHADHPYPGVRDIELMQKQTGLSRHQIVNWFGNARRRTKTKPGRPPTPVPSFLQKNRTHEQNISFEEMNPLQRWQNSPPEYEPATASAIAKAVCGLSVSDGYPSMPVEDISLVNSWGNDSSSAITSMSSNSSLCSVWSAGSHRSGGLLDHGRKLIRRRRRRSRTNRLELNRPNNPLQSICHPYQCTFCTETFKTKHNWQRHEKSLHLSLEQWKCSPQGPTERNPDSGKLQCVYCGQIDPSQNHISEHNYAACQHRDVGERTFYRKDHLQQHLKLVHDTKFMSWPMELWKQEIATLRSRCGFCELTLASWVDRTDHLAEHFKEGQTMASWKGDWGFDNHVLDMVENSMPPYLIHYERNSPWPFTTQQGPVESPINAFELIKLELSYWVNNINATGTLPTNEELQYEACCIILGSEMLSKAFEEPGPSWLRDLLMSSKDIVKQARIRPMKTSLKARITPLKIHGKGNIFENCNAEEQLRKYVDLSISSGLMIGYSELQSEASKIIASLDASVTNPSPLFVRFLNNLIFASNQWLIPFHGRSHLQLGGGIVSGPPKIVQGNAAYTFGGNLIQAAYSTEFANDHTIETIRGHNLASGKLTPYIQDDSNCYRRLTRELSRFVASAISPNNPNRHIPSDEELQYQARWIMFEEDDPWNQTPADNPQWLEDFKTNVGLLL</sequence>
<keyword evidence="4" id="KW-0479">Metal-binding</keyword>
<evidence type="ECO:0000256" key="5">
    <source>
        <dbReference type="PROSITE-ProRule" id="PRU00108"/>
    </source>
</evidence>
<dbReference type="Pfam" id="PF05920">
    <property type="entry name" value="Homeobox_KN"/>
    <property type="match status" value="1"/>
</dbReference>
<evidence type="ECO:0000259" key="6">
    <source>
        <dbReference type="PROSITE" id="PS50071"/>
    </source>
</evidence>
<evidence type="ECO:0000256" key="2">
    <source>
        <dbReference type="ARBA" id="ARBA00023155"/>
    </source>
</evidence>
<dbReference type="SMART" id="SM00355">
    <property type="entry name" value="ZnF_C2H2"/>
    <property type="match status" value="3"/>
</dbReference>
<dbReference type="PANTHER" id="PTHR11850">
    <property type="entry name" value="HOMEOBOX PROTEIN TRANSCRIPTION FACTORS"/>
    <property type="match status" value="1"/>
</dbReference>
<feature type="DNA-binding region" description="Homeobox" evidence="5">
    <location>
        <begin position="148"/>
        <end position="210"/>
    </location>
</feature>
<keyword evidence="3 5" id="KW-0539">Nucleus</keyword>